<evidence type="ECO:0000259" key="1">
    <source>
        <dbReference type="Pfam" id="PF00899"/>
    </source>
</evidence>
<feature type="domain" description="THIF-type NAD/FAD binding fold" evidence="1">
    <location>
        <begin position="7"/>
        <end position="132"/>
    </location>
</feature>
<dbReference type="EMBL" id="AUZX01014696">
    <property type="protein sequence ID" value="EQD31482.1"/>
    <property type="molecule type" value="Genomic_DNA"/>
</dbReference>
<comment type="caution">
    <text evidence="2">The sequence shown here is derived from an EMBL/GenBank/DDBJ whole genome shotgun (WGS) entry which is preliminary data.</text>
</comment>
<proteinExistence type="predicted"/>
<dbReference type="GO" id="GO:0008641">
    <property type="term" value="F:ubiquitin-like modifier activating enzyme activity"/>
    <property type="evidence" value="ECO:0007669"/>
    <property type="project" value="InterPro"/>
</dbReference>
<dbReference type="AlphaFoldDB" id="T0YI02"/>
<dbReference type="Pfam" id="PF00899">
    <property type="entry name" value="ThiF"/>
    <property type="match status" value="1"/>
</dbReference>
<gene>
    <name evidence="2" type="ORF">B1A_19919</name>
</gene>
<name>T0YI02_9ZZZZ</name>
<accession>T0YI02</accession>
<protein>
    <submittedName>
        <fullName evidence="2">UBA/THIF-type NAD/FAD binding protein</fullName>
    </submittedName>
</protein>
<reference evidence="2" key="1">
    <citation type="submission" date="2013-08" db="EMBL/GenBank/DDBJ databases">
        <authorList>
            <person name="Mendez C."/>
            <person name="Richter M."/>
            <person name="Ferrer M."/>
            <person name="Sanchez J."/>
        </authorList>
    </citation>
    <scope>NUCLEOTIDE SEQUENCE</scope>
</reference>
<organism evidence="2">
    <name type="scientific">mine drainage metagenome</name>
    <dbReference type="NCBI Taxonomy" id="410659"/>
    <lineage>
        <taxon>unclassified sequences</taxon>
        <taxon>metagenomes</taxon>
        <taxon>ecological metagenomes</taxon>
    </lineage>
</organism>
<dbReference type="InterPro" id="IPR000594">
    <property type="entry name" value="ThiF_NAD_FAD-bd"/>
</dbReference>
<evidence type="ECO:0000313" key="2">
    <source>
        <dbReference type="EMBL" id="EQD31482.1"/>
    </source>
</evidence>
<dbReference type="Gene3D" id="3.40.50.720">
    <property type="entry name" value="NAD(P)-binding Rossmann-like Domain"/>
    <property type="match status" value="1"/>
</dbReference>
<dbReference type="SUPFAM" id="SSF69572">
    <property type="entry name" value="Activating enzymes of the ubiquitin-like proteins"/>
    <property type="match status" value="1"/>
</dbReference>
<sequence>RRELGRLTAGFIGVSGTGSVSAEQGCRLGFGRVKLIDFDRVEMKNLTRILNSTLRDAHARRLKVEAFAEAVSAYRGGGVAEPIPLSILSRDAVIAAGQCDVLFCGVDSLEARQIADLIATAFLLPLFDVGVVIPVRDAWGRAGDRRCMWPN</sequence>
<feature type="non-terminal residue" evidence="2">
    <location>
        <position position="1"/>
    </location>
</feature>
<dbReference type="InterPro" id="IPR035985">
    <property type="entry name" value="Ubiquitin-activating_enz"/>
</dbReference>
<reference evidence="2" key="2">
    <citation type="journal article" date="2014" name="ISME J.">
        <title>Microbial stratification in low pH oxic and suboxic macroscopic growths along an acid mine drainage.</title>
        <authorList>
            <person name="Mendez-Garcia C."/>
            <person name="Mesa V."/>
            <person name="Sprenger R.R."/>
            <person name="Richter M."/>
            <person name="Diez M.S."/>
            <person name="Solano J."/>
            <person name="Bargiela R."/>
            <person name="Golyshina O.V."/>
            <person name="Manteca A."/>
            <person name="Ramos J.L."/>
            <person name="Gallego J.R."/>
            <person name="Llorente I."/>
            <person name="Martins Dos Santos V.A."/>
            <person name="Jensen O.N."/>
            <person name="Pelaez A.I."/>
            <person name="Sanchez J."/>
            <person name="Ferrer M."/>
        </authorList>
    </citation>
    <scope>NUCLEOTIDE SEQUENCE</scope>
</reference>